<gene>
    <name evidence="1" type="ORF">BABINDRAFT_158968</name>
</gene>
<sequence>MSGSILAVEGLFGEFLRVWVANLSGLRQRTAVPLEGSNPAQCVNREEASRVASRWSCKGMEEPVKHTTPNFLFSREVYGARFYTNSTVKVSTLNA</sequence>
<dbReference type="AlphaFoldDB" id="A0A1E3QXG2"/>
<reference evidence="2" key="1">
    <citation type="submission" date="2016-05" db="EMBL/GenBank/DDBJ databases">
        <title>Comparative genomics of biotechnologically important yeasts.</title>
        <authorList>
            <consortium name="DOE Joint Genome Institute"/>
            <person name="Riley R."/>
            <person name="Haridas S."/>
            <person name="Wolfe K.H."/>
            <person name="Lopes M.R."/>
            <person name="Hittinger C.T."/>
            <person name="Goker M."/>
            <person name="Salamov A."/>
            <person name="Wisecaver J."/>
            <person name="Long T.M."/>
            <person name="Aerts A.L."/>
            <person name="Barry K."/>
            <person name="Choi C."/>
            <person name="Clum A."/>
            <person name="Coughlan A.Y."/>
            <person name="Deshpande S."/>
            <person name="Douglass A.P."/>
            <person name="Hanson S.J."/>
            <person name="Klenk H.-P."/>
            <person name="Labutti K."/>
            <person name="Lapidus A."/>
            <person name="Lindquist E."/>
            <person name="Lipzen A."/>
            <person name="Meier-Kolthoff J.P."/>
            <person name="Ohm R.A."/>
            <person name="Otillar R.P."/>
            <person name="Pangilinan J."/>
            <person name="Peng Y."/>
            <person name="Rokas A."/>
            <person name="Rosa C.A."/>
            <person name="Scheuner C."/>
            <person name="Sibirny A.A."/>
            <person name="Slot J.C."/>
            <person name="Stielow J.B."/>
            <person name="Sun H."/>
            <person name="Kurtzman C.P."/>
            <person name="Blackwell M."/>
            <person name="Grigoriev I.V."/>
            <person name="Jeffries T.W."/>
        </authorList>
    </citation>
    <scope>NUCLEOTIDE SEQUENCE [LARGE SCALE GENOMIC DNA]</scope>
    <source>
        <strain evidence="2">NRRL Y-12698</strain>
    </source>
</reference>
<dbReference type="EMBL" id="KV454426">
    <property type="protein sequence ID" value="ODQ82353.1"/>
    <property type="molecule type" value="Genomic_DNA"/>
</dbReference>
<dbReference type="GeneID" id="30145237"/>
<protein>
    <submittedName>
        <fullName evidence="1">Uncharacterized protein</fullName>
    </submittedName>
</protein>
<organism evidence="1 2">
    <name type="scientific">Babjeviella inositovora NRRL Y-12698</name>
    <dbReference type="NCBI Taxonomy" id="984486"/>
    <lineage>
        <taxon>Eukaryota</taxon>
        <taxon>Fungi</taxon>
        <taxon>Dikarya</taxon>
        <taxon>Ascomycota</taxon>
        <taxon>Saccharomycotina</taxon>
        <taxon>Pichiomycetes</taxon>
        <taxon>Serinales incertae sedis</taxon>
        <taxon>Babjeviella</taxon>
    </lineage>
</organism>
<evidence type="ECO:0000313" key="2">
    <source>
        <dbReference type="Proteomes" id="UP000094336"/>
    </source>
</evidence>
<proteinExistence type="predicted"/>
<keyword evidence="2" id="KW-1185">Reference proteome</keyword>
<accession>A0A1E3QXG2</accession>
<name>A0A1E3QXG2_9ASCO</name>
<dbReference type="RefSeq" id="XP_018987681.1">
    <property type="nucleotide sequence ID" value="XM_019127384.1"/>
</dbReference>
<dbReference type="Proteomes" id="UP000094336">
    <property type="component" value="Unassembled WGS sequence"/>
</dbReference>
<evidence type="ECO:0000313" key="1">
    <source>
        <dbReference type="EMBL" id="ODQ82353.1"/>
    </source>
</evidence>